<evidence type="ECO:0000313" key="2">
    <source>
        <dbReference type="Proteomes" id="UP000798662"/>
    </source>
</evidence>
<dbReference type="EMBL" id="CM020618">
    <property type="protein sequence ID" value="KAK1862126.1"/>
    <property type="molecule type" value="Genomic_DNA"/>
</dbReference>
<comment type="caution">
    <text evidence="1">The sequence shown here is derived from an EMBL/GenBank/DDBJ whole genome shotgun (WGS) entry which is preliminary data.</text>
</comment>
<sequence length="205" mass="22619">MEYAIKILDKGDIKANELTVNVRREIAIMKALNHKNIVNLREVLSSKSKLYIVMDLVRGGELFDMIERKGELDEALARKYFQQLIDGIDHCSGHGNRSRDSVASGASSRSAPGGSSGSSGSGLRDLASKYDGQDLDVFVKDALPGKPQKKIDDVVSRLQDIDIDCVDDMQVVAEMMGTAKLTKWLEENPKIPAIPAMRVSKMFYS</sequence>
<name>A0ACC3BVQ2_PYRYE</name>
<proteinExistence type="predicted"/>
<accession>A0ACC3BVQ2</accession>
<dbReference type="Proteomes" id="UP000798662">
    <property type="component" value="Chromosome 1"/>
</dbReference>
<protein>
    <submittedName>
        <fullName evidence="1">Uncharacterized protein</fullName>
    </submittedName>
</protein>
<gene>
    <name evidence="1" type="ORF">I4F81_004702</name>
</gene>
<organism evidence="1 2">
    <name type="scientific">Pyropia yezoensis</name>
    <name type="common">Susabi-nori</name>
    <name type="synonym">Porphyra yezoensis</name>
    <dbReference type="NCBI Taxonomy" id="2788"/>
    <lineage>
        <taxon>Eukaryota</taxon>
        <taxon>Rhodophyta</taxon>
        <taxon>Bangiophyceae</taxon>
        <taxon>Bangiales</taxon>
        <taxon>Bangiaceae</taxon>
        <taxon>Pyropia</taxon>
    </lineage>
</organism>
<reference evidence="1" key="1">
    <citation type="submission" date="2019-11" db="EMBL/GenBank/DDBJ databases">
        <title>Nori genome reveals adaptations in red seaweeds to the harsh intertidal environment.</title>
        <authorList>
            <person name="Wang D."/>
            <person name="Mao Y."/>
        </authorList>
    </citation>
    <scope>NUCLEOTIDE SEQUENCE</scope>
    <source>
        <tissue evidence="1">Gametophyte</tissue>
    </source>
</reference>
<keyword evidence="2" id="KW-1185">Reference proteome</keyword>
<evidence type="ECO:0000313" key="1">
    <source>
        <dbReference type="EMBL" id="KAK1862126.1"/>
    </source>
</evidence>